<dbReference type="Proteomes" id="UP001629953">
    <property type="component" value="Unassembled WGS sequence"/>
</dbReference>
<feature type="transmembrane region" description="Helical" evidence="6">
    <location>
        <begin position="202"/>
        <end position="218"/>
    </location>
</feature>
<evidence type="ECO:0000256" key="3">
    <source>
        <dbReference type="ARBA" id="ARBA00022692"/>
    </source>
</evidence>
<dbReference type="EMBL" id="JBEQCT010000006">
    <property type="protein sequence ID" value="MFM2485972.1"/>
    <property type="molecule type" value="Genomic_DNA"/>
</dbReference>
<feature type="transmembrane region" description="Helical" evidence="6">
    <location>
        <begin position="99"/>
        <end position="117"/>
    </location>
</feature>
<feature type="transmembrane region" description="Helical" evidence="6">
    <location>
        <begin position="137"/>
        <end position="163"/>
    </location>
</feature>
<keyword evidence="5 6" id="KW-0472">Membrane</keyword>
<evidence type="ECO:0000256" key="1">
    <source>
        <dbReference type="ARBA" id="ARBA00004141"/>
    </source>
</evidence>
<sequence>MLTLPLIAWPAALAIGLSLGLLGSGGSILTIPVLIYLCGLSEKMAIASALIIVACISFVGAMPYIRAQKVQWKVVFGFGMPGMFGTYLGAYASHWISGTIQLVLFAIVMISAAFFMIRRPAPHSTAPLQWYRLLGGGFLVGIVTGLVGVGGGFLIVPALLLLARIEMTQAVASSLVIICSNALIGFFKYFQLLHNQGLHFNWPLIVLVSVLGIVGSWIGSKWAIKLPQTLLRRIFAIMLVLMGGYILYHSANAYAH</sequence>
<proteinExistence type="inferred from homology"/>
<protein>
    <recommendedName>
        <fullName evidence="6">Probable membrane transporter protein</fullName>
    </recommendedName>
</protein>
<comment type="caution">
    <text evidence="7">The sequence shown here is derived from an EMBL/GenBank/DDBJ whole genome shotgun (WGS) entry which is preliminary data.</text>
</comment>
<keyword evidence="8" id="KW-1185">Reference proteome</keyword>
<feature type="transmembrane region" description="Helical" evidence="6">
    <location>
        <begin position="6"/>
        <end position="37"/>
    </location>
</feature>
<name>A0ABW9G8D6_9GAMM</name>
<comment type="subcellular location">
    <subcellularLocation>
        <location evidence="6">Cell membrane</location>
        <topology evidence="6">Multi-pass membrane protein</topology>
    </subcellularLocation>
    <subcellularLocation>
        <location evidence="1">Membrane</location>
        <topology evidence="1">Multi-pass membrane protein</topology>
    </subcellularLocation>
</comment>
<feature type="transmembrane region" description="Helical" evidence="6">
    <location>
        <begin position="44"/>
        <end position="65"/>
    </location>
</feature>
<evidence type="ECO:0000256" key="2">
    <source>
        <dbReference type="ARBA" id="ARBA00009142"/>
    </source>
</evidence>
<feature type="transmembrane region" description="Helical" evidence="6">
    <location>
        <begin position="71"/>
        <end position="92"/>
    </location>
</feature>
<organism evidence="7 8">
    <name type="scientific">Celerinatantimonas yamalensis</name>
    <dbReference type="NCBI Taxonomy" id="559956"/>
    <lineage>
        <taxon>Bacteria</taxon>
        <taxon>Pseudomonadati</taxon>
        <taxon>Pseudomonadota</taxon>
        <taxon>Gammaproteobacteria</taxon>
        <taxon>Celerinatantimonadaceae</taxon>
        <taxon>Celerinatantimonas</taxon>
    </lineage>
</organism>
<keyword evidence="4 6" id="KW-1133">Transmembrane helix</keyword>
<keyword evidence="6" id="KW-1003">Cell membrane</keyword>
<keyword evidence="3 6" id="KW-0812">Transmembrane</keyword>
<evidence type="ECO:0000313" key="7">
    <source>
        <dbReference type="EMBL" id="MFM2485972.1"/>
    </source>
</evidence>
<dbReference type="InterPro" id="IPR002781">
    <property type="entry name" value="TM_pro_TauE-like"/>
</dbReference>
<dbReference type="Pfam" id="PF01925">
    <property type="entry name" value="TauE"/>
    <property type="match status" value="1"/>
</dbReference>
<evidence type="ECO:0000313" key="8">
    <source>
        <dbReference type="Proteomes" id="UP001629953"/>
    </source>
</evidence>
<dbReference type="PANTHER" id="PTHR43701">
    <property type="entry name" value="MEMBRANE TRANSPORTER PROTEIN MJ0441-RELATED"/>
    <property type="match status" value="1"/>
</dbReference>
<accession>A0ABW9G8D6</accession>
<dbReference type="InterPro" id="IPR051598">
    <property type="entry name" value="TSUP/Inactive_protease-like"/>
</dbReference>
<dbReference type="PANTHER" id="PTHR43701:SF2">
    <property type="entry name" value="MEMBRANE TRANSPORTER PROTEIN YJNA-RELATED"/>
    <property type="match status" value="1"/>
</dbReference>
<evidence type="ECO:0000256" key="5">
    <source>
        <dbReference type="ARBA" id="ARBA00023136"/>
    </source>
</evidence>
<evidence type="ECO:0000256" key="6">
    <source>
        <dbReference type="RuleBase" id="RU363041"/>
    </source>
</evidence>
<comment type="similarity">
    <text evidence="2 6">Belongs to the 4-toluene sulfonate uptake permease (TSUP) (TC 2.A.102) family.</text>
</comment>
<feature type="transmembrane region" description="Helical" evidence="6">
    <location>
        <begin position="230"/>
        <end position="248"/>
    </location>
</feature>
<feature type="transmembrane region" description="Helical" evidence="6">
    <location>
        <begin position="170"/>
        <end position="190"/>
    </location>
</feature>
<dbReference type="RefSeq" id="WP_408624233.1">
    <property type="nucleotide sequence ID" value="NZ_JBEQCT010000006.1"/>
</dbReference>
<evidence type="ECO:0000256" key="4">
    <source>
        <dbReference type="ARBA" id="ARBA00022989"/>
    </source>
</evidence>
<gene>
    <name evidence="7" type="ORF">ABUE30_13050</name>
</gene>
<reference evidence="7 8" key="1">
    <citation type="journal article" date="2013" name="Int. J. Syst. Evol. Microbiol.">
        <title>Celerinatantimonas yamalensis sp. nov., a cold-adapted diazotrophic bacterium from a cold permafrost brine.</title>
        <authorList>
            <person name="Shcherbakova V."/>
            <person name="Chuvilskaya N."/>
            <person name="Rivkina E."/>
            <person name="Demidov N."/>
            <person name="Uchaeva V."/>
            <person name="Suetin S."/>
            <person name="Suzina N."/>
            <person name="Gilichinsky D."/>
        </authorList>
    </citation>
    <scope>NUCLEOTIDE SEQUENCE [LARGE SCALE GENOMIC DNA]</scope>
    <source>
        <strain evidence="7 8">C7</strain>
    </source>
</reference>